<reference evidence="4 5" key="2">
    <citation type="submission" date="2024-10" db="EMBL/GenBank/DDBJ databases">
        <authorList>
            <person name="Ryan C."/>
        </authorList>
    </citation>
    <scope>NUCLEOTIDE SEQUENCE [LARGE SCALE GENOMIC DNA]</scope>
</reference>
<dbReference type="Gene3D" id="4.10.60.10">
    <property type="entry name" value="Zinc finger, CCHC-type"/>
    <property type="match status" value="1"/>
</dbReference>
<feature type="region of interest" description="Disordered" evidence="2">
    <location>
        <begin position="520"/>
        <end position="579"/>
    </location>
</feature>
<feature type="compositionally biased region" description="Pro residues" evidence="2">
    <location>
        <begin position="207"/>
        <end position="217"/>
    </location>
</feature>
<feature type="compositionally biased region" description="Low complexity" evidence="2">
    <location>
        <begin position="223"/>
        <end position="257"/>
    </location>
</feature>
<feature type="compositionally biased region" description="Basic residues" evidence="2">
    <location>
        <begin position="166"/>
        <end position="176"/>
    </location>
</feature>
<feature type="compositionally biased region" description="Basic residues" evidence="2">
    <location>
        <begin position="622"/>
        <end position="636"/>
    </location>
</feature>
<protein>
    <recommendedName>
        <fullName evidence="3">CCHC-type domain-containing protein</fullName>
    </recommendedName>
</protein>
<feature type="compositionally biased region" description="Basic and acidic residues" evidence="2">
    <location>
        <begin position="646"/>
        <end position="657"/>
    </location>
</feature>
<proteinExistence type="predicted"/>
<gene>
    <name evidence="4" type="ORF">URODEC1_LOCUS7822</name>
</gene>
<dbReference type="PANTHER" id="PTHR33087:SF38">
    <property type="entry name" value="OS10G0201600 PROTEIN"/>
    <property type="match status" value="1"/>
</dbReference>
<keyword evidence="1" id="KW-0862">Zinc</keyword>
<dbReference type="PROSITE" id="PS50158">
    <property type="entry name" value="ZF_CCHC"/>
    <property type="match status" value="1"/>
</dbReference>
<feature type="region of interest" description="Disordered" evidence="2">
    <location>
        <begin position="685"/>
        <end position="716"/>
    </location>
</feature>
<evidence type="ECO:0000256" key="1">
    <source>
        <dbReference type="PROSITE-ProRule" id="PRU00047"/>
    </source>
</evidence>
<dbReference type="InterPro" id="IPR036875">
    <property type="entry name" value="Znf_CCHC_sf"/>
</dbReference>
<feature type="compositionally biased region" description="Low complexity" evidence="2">
    <location>
        <begin position="93"/>
        <end position="102"/>
    </location>
</feature>
<dbReference type="AlphaFoldDB" id="A0ABC8VXB3"/>
<reference evidence="5" key="1">
    <citation type="submission" date="2024-06" db="EMBL/GenBank/DDBJ databases">
        <authorList>
            <person name="Ryan C."/>
        </authorList>
    </citation>
    <scope>NUCLEOTIDE SEQUENCE [LARGE SCALE GENOMIC DNA]</scope>
</reference>
<evidence type="ECO:0000313" key="4">
    <source>
        <dbReference type="EMBL" id="CAL4898611.1"/>
    </source>
</evidence>
<evidence type="ECO:0000256" key="2">
    <source>
        <dbReference type="SAM" id="MobiDB-lite"/>
    </source>
</evidence>
<feature type="compositionally biased region" description="Low complexity" evidence="2">
    <location>
        <begin position="21"/>
        <end position="39"/>
    </location>
</feature>
<keyword evidence="1" id="KW-0863">Zinc-finger</keyword>
<feature type="region of interest" description="Disordered" evidence="2">
    <location>
        <begin position="166"/>
        <end position="305"/>
    </location>
</feature>
<dbReference type="PANTHER" id="PTHR33087">
    <property type="entry name" value="OS07G0539200 PROTEIN"/>
    <property type="match status" value="1"/>
</dbReference>
<feature type="compositionally biased region" description="Basic and acidic residues" evidence="2">
    <location>
        <begin position="703"/>
        <end position="716"/>
    </location>
</feature>
<feature type="compositionally biased region" description="Low complexity" evidence="2">
    <location>
        <begin position="549"/>
        <end position="559"/>
    </location>
</feature>
<evidence type="ECO:0000259" key="3">
    <source>
        <dbReference type="PROSITE" id="PS50158"/>
    </source>
</evidence>
<sequence length="975" mass="105089">MDGASSPRPSGKETPEWLRYSGASSSSGSAESSVRRAASPEMPGPSYRDALRGKAPASVPVASPRRAAPSGFMADARRSHPLPAPQLLRRGRPVPSGPGRAPVVDEDGFTQVVHRRGWRRQAAPPRREARPVPADLVGLCFNCFAPGHVAAACRNPPKCIRCRREGHRARTCKRPRSPPEGAPSGKRPGRVGVTPSCRPPLGTSGHFPPPPPPPPLPAHGARGTSSSSGTPPPSASYTPPGSLAASTPSGSVVVTSGCAASPGREGRALSSSVGRDAPPLPAGAGRGSRPSSPPSPDAPGARHRRPEVEICVIPWSPVIEANEQALGSALVAMVAGTRPEVSSAQVELYLLDHFHLGSEDAEVRRYSPDDFLIVFRRRIDADRVLHAEHPANAAFTLTFRRWRREARAVSTPLLFKVLLELRGVPAHLWEVDIAQRIVGASCLIIQAAPETTSRRDMQVFTVAAWAVDPDLVARNVVLVVPEKEPPFVSGNLFLRPEELMHSSKATLRYRVAVKVREVQDWHQQDSSSDDEGRRGGGGGDEDDDDFDPGFHPGSRSSRPWPRRHRFRPGGAGDAATRWPTARGCDSALGWWGHEANHSGRIATGRGRAGEAAEHWAAAPPRRPGRSRCLRRPKQRRQVWVARSKPRHDEISGAEKLKQKPSGKALQDDSSGERADIRAVAAASVSVDPAGASQDGTSASHPCPSRDKTGGSGPYEKDLFCPLPERWSPPQRWDPMQLEASSIQTPSLIANLVPVGMVFDRILGAFGPAGPRQASGPVLEAVTFSDVRPVQLEGPSREPIPQPSDVLPVSFCLSPVMSPLREQDPTAEAPLLVSPESRRNITMTRGSPPRDGDEPLSALEFADLCSRPLPEPIIIISPPRRKPRKSFQESLLPRRSPRIAMKTRGRVSNPVVAAQNVLMRKLGIITENGEPDADAVQIYSDLCATGLSNDNAEAIDELFPDHIPVDDEFEEDEELQ</sequence>
<evidence type="ECO:0000313" key="5">
    <source>
        <dbReference type="Proteomes" id="UP001497457"/>
    </source>
</evidence>
<organism evidence="4 5">
    <name type="scientific">Urochloa decumbens</name>
    <dbReference type="NCBI Taxonomy" id="240449"/>
    <lineage>
        <taxon>Eukaryota</taxon>
        <taxon>Viridiplantae</taxon>
        <taxon>Streptophyta</taxon>
        <taxon>Embryophyta</taxon>
        <taxon>Tracheophyta</taxon>
        <taxon>Spermatophyta</taxon>
        <taxon>Magnoliopsida</taxon>
        <taxon>Liliopsida</taxon>
        <taxon>Poales</taxon>
        <taxon>Poaceae</taxon>
        <taxon>PACMAD clade</taxon>
        <taxon>Panicoideae</taxon>
        <taxon>Panicodae</taxon>
        <taxon>Paniceae</taxon>
        <taxon>Melinidinae</taxon>
        <taxon>Urochloa</taxon>
    </lineage>
</organism>
<dbReference type="EMBL" id="OZ075121">
    <property type="protein sequence ID" value="CAL4898611.1"/>
    <property type="molecule type" value="Genomic_DNA"/>
</dbReference>
<accession>A0ABC8VXB3</accession>
<dbReference type="InterPro" id="IPR001878">
    <property type="entry name" value="Znf_CCHC"/>
</dbReference>
<dbReference type="GO" id="GO:0008270">
    <property type="term" value="F:zinc ion binding"/>
    <property type="evidence" value="ECO:0007669"/>
    <property type="project" value="UniProtKB-KW"/>
</dbReference>
<dbReference type="Proteomes" id="UP001497457">
    <property type="component" value="Chromosome 11b"/>
</dbReference>
<keyword evidence="1" id="KW-0479">Metal-binding</keyword>
<feature type="domain" description="CCHC-type" evidence="3">
    <location>
        <begin position="158"/>
        <end position="174"/>
    </location>
</feature>
<name>A0ABC8VXB3_9POAL</name>
<dbReference type="InterPro" id="IPR053253">
    <property type="entry name" value="Sex_diff_modulator"/>
</dbReference>
<keyword evidence="5" id="KW-1185">Reference proteome</keyword>
<dbReference type="SMART" id="SM00343">
    <property type="entry name" value="ZnF_C2HC"/>
    <property type="match status" value="2"/>
</dbReference>
<dbReference type="SUPFAM" id="SSF57756">
    <property type="entry name" value="Retrovirus zinc finger-like domains"/>
    <property type="match status" value="1"/>
</dbReference>
<feature type="region of interest" description="Disordered" evidence="2">
    <location>
        <begin position="1"/>
        <end position="108"/>
    </location>
</feature>
<feature type="region of interest" description="Disordered" evidence="2">
    <location>
        <begin position="605"/>
        <end position="673"/>
    </location>
</feature>